<dbReference type="InterPro" id="IPR036397">
    <property type="entry name" value="RNaseH_sf"/>
</dbReference>
<evidence type="ECO:0000313" key="8">
    <source>
        <dbReference type="Proteomes" id="UP000002361"/>
    </source>
</evidence>
<evidence type="ECO:0000313" key="7">
    <source>
        <dbReference type="EMBL" id="ADE86593.1"/>
    </source>
</evidence>
<dbReference type="HOGENOM" id="CLU_017573_0_0_5"/>
<dbReference type="SUPFAM" id="SSF53098">
    <property type="entry name" value="Ribonuclease H-like"/>
    <property type="match status" value="1"/>
</dbReference>
<keyword evidence="8" id="KW-1185">Reference proteome</keyword>
<dbReference type="InterPro" id="IPR012337">
    <property type="entry name" value="RNaseH-like_sf"/>
</dbReference>
<dbReference type="KEGG" id="rcp:RCAP_rcc02864"/>
<dbReference type="GO" id="GO:0005829">
    <property type="term" value="C:cytosol"/>
    <property type="evidence" value="ECO:0007669"/>
    <property type="project" value="TreeGrafter"/>
</dbReference>
<dbReference type="PANTHER" id="PTHR30231:SF41">
    <property type="entry name" value="DNA POLYMERASE III SUBUNIT EPSILON"/>
    <property type="match status" value="1"/>
</dbReference>
<dbReference type="SUPFAM" id="SSF55785">
    <property type="entry name" value="PYP-like sensor domain (PAS domain)"/>
    <property type="match status" value="1"/>
</dbReference>
<dbReference type="GO" id="GO:0003677">
    <property type="term" value="F:DNA binding"/>
    <property type="evidence" value="ECO:0007669"/>
    <property type="project" value="InterPro"/>
</dbReference>
<dbReference type="FunFam" id="3.30.420.10:FF:000045">
    <property type="entry name" value="3'-5' exonuclease DinG"/>
    <property type="match status" value="1"/>
</dbReference>
<feature type="transmembrane region" description="Helical" evidence="5">
    <location>
        <begin position="47"/>
        <end position="69"/>
    </location>
</feature>
<dbReference type="STRING" id="272942.RCAP_rcc02864"/>
<dbReference type="NCBIfam" id="TIGR00573">
    <property type="entry name" value="dnaq"/>
    <property type="match status" value="1"/>
</dbReference>
<keyword evidence="7" id="KW-0378">Hydrolase</keyword>
<dbReference type="EC" id="2.7.7.7" evidence="1"/>
<evidence type="ECO:0000256" key="3">
    <source>
        <dbReference type="ARBA" id="ARBA00026073"/>
    </source>
</evidence>
<dbReference type="InterPro" id="IPR013520">
    <property type="entry name" value="Ribonucl_H"/>
</dbReference>
<evidence type="ECO:0000259" key="6">
    <source>
        <dbReference type="PROSITE" id="PS50112"/>
    </source>
</evidence>
<dbReference type="RefSeq" id="WP_013068567.1">
    <property type="nucleotide sequence ID" value="NC_014034.1"/>
</dbReference>
<dbReference type="GO" id="GO:0008408">
    <property type="term" value="F:3'-5' exonuclease activity"/>
    <property type="evidence" value="ECO:0007669"/>
    <property type="project" value="TreeGrafter"/>
</dbReference>
<dbReference type="GeneID" id="31491678"/>
<gene>
    <name evidence="7" type="ordered locus">RCAP_rcc02864</name>
</gene>
<comment type="catalytic activity">
    <reaction evidence="4">
        <text>DNA(n) + a 2'-deoxyribonucleoside 5'-triphosphate = DNA(n+1) + diphosphate</text>
        <dbReference type="Rhea" id="RHEA:22508"/>
        <dbReference type="Rhea" id="RHEA-COMP:17339"/>
        <dbReference type="Rhea" id="RHEA-COMP:17340"/>
        <dbReference type="ChEBI" id="CHEBI:33019"/>
        <dbReference type="ChEBI" id="CHEBI:61560"/>
        <dbReference type="ChEBI" id="CHEBI:173112"/>
        <dbReference type="EC" id="2.7.7.7"/>
    </reaction>
</comment>
<keyword evidence="5" id="KW-0812">Transmembrane</keyword>
<evidence type="ECO:0000256" key="5">
    <source>
        <dbReference type="SAM" id="Phobius"/>
    </source>
</evidence>
<comment type="function">
    <text evidence="2">DNA polymerase III is a complex, multichain enzyme responsible for most of the replicative synthesis in bacteria. The epsilon subunit contain the editing function and is a proofreading 3'-5' exonuclease.</text>
</comment>
<keyword evidence="5" id="KW-1133">Transmembrane helix</keyword>
<dbReference type="InterPro" id="IPR035965">
    <property type="entry name" value="PAS-like_dom_sf"/>
</dbReference>
<dbReference type="GO" id="GO:0003887">
    <property type="term" value="F:DNA-directed DNA polymerase activity"/>
    <property type="evidence" value="ECO:0007669"/>
    <property type="project" value="UniProtKB-EC"/>
</dbReference>
<name>D5APM4_RHOCB</name>
<dbReference type="Proteomes" id="UP000002361">
    <property type="component" value="Chromosome"/>
</dbReference>
<dbReference type="PROSITE" id="PS50112">
    <property type="entry name" value="PAS"/>
    <property type="match status" value="1"/>
</dbReference>
<protein>
    <recommendedName>
        <fullName evidence="1">DNA-directed DNA polymerase</fullName>
        <ecNumber evidence="1">2.7.7.7</ecNumber>
    </recommendedName>
</protein>
<reference evidence="7 8" key="2">
    <citation type="journal article" date="2010" name="J. Bacteriol.">
        <title>Complete genome sequence of the photosynthetic purple nonsulfur bacterium Rhodobacter capsulatus SB 1003.</title>
        <authorList>
            <person name="Strnad H."/>
            <person name="Lapidus A."/>
            <person name="Paces J."/>
            <person name="Ulbrich P."/>
            <person name="Vlcek C."/>
            <person name="Paces V."/>
            <person name="Haselkorn R."/>
        </authorList>
    </citation>
    <scope>NUCLEOTIDE SEQUENCE [LARGE SCALE GENOMIC DNA]</scope>
    <source>
        <strain evidence="8">ATCC BAA-309 / NBRC 16581 / SB1003</strain>
    </source>
</reference>
<dbReference type="AlphaFoldDB" id="D5APM4"/>
<dbReference type="GO" id="GO:0045004">
    <property type="term" value="P:DNA replication proofreading"/>
    <property type="evidence" value="ECO:0007669"/>
    <property type="project" value="TreeGrafter"/>
</dbReference>
<sequence>MGLARLSLRLRIFLFFAALAMGNLAALVAGLVFGFHKLARPEALSGFVIGGTVAGLVILGLIGVVWALFDANLARPIERLAGSIRARTQTAVDSALDESAGRYLGDLAPAAAAIAQHLNETRSALTEAVQRETTRLAREKDRLETLLSDVPVGVLLCTADHALVFYNGQAVDLLGGAHAPGLDRRVFDYLHPAPIRHAHARLLATADPDAASDLLCATVADGRTLAARMRLISEGEDHQVRRLAGYVLTLRDVSADLRAHAGREALMDELFDRIRRPAAALQSLMGVLIAEDGPADPQARAQLREAARAEAGHLAQAIHSLHDRHEAMRADWWPLAMIRASDFGAAVQARVAAEGAGDLLPVTAALLLRLEGFEMVALIAHLVRRLGPGRAEKRLEVLEDGAGALIALEWRGAAVAIADLELWLSEPLDVGQAEVTGRRVLSVHATDLWPERLHEGRHRLCLPLREARRIGPDPHPVPRPVPRQVVYDFDLLGRGGESALAETPLDKLTFVVFDTETTGLFPTGGDEIVQIAAVRIVNGRRVAGEVFDTLVNPGRPIPAASTAVHGITEAMVATAPAIAEVGRRFHKFAEGAVLVAHNAPFDLEFLRRKELLIGKNFDNPVLDTVLLSAVVFGAAEGHSLDALTHRLGITIPEEARHTALGDTVATAEAFLRLLPALKARGLTTFGAVLTEVRKHRRLMRDMNA</sequence>
<keyword evidence="7" id="KW-0540">Nuclease</keyword>
<evidence type="ECO:0000256" key="2">
    <source>
        <dbReference type="ARBA" id="ARBA00025483"/>
    </source>
</evidence>
<dbReference type="InterPro" id="IPR000014">
    <property type="entry name" value="PAS"/>
</dbReference>
<accession>D5APM4</accession>
<dbReference type="eggNOG" id="COG2176">
    <property type="taxonomic scope" value="Bacteria"/>
</dbReference>
<feature type="transmembrane region" description="Helical" evidence="5">
    <location>
        <begin position="12"/>
        <end position="35"/>
    </location>
</feature>
<comment type="subunit">
    <text evidence="3">DNA polymerase III contains a core (composed of alpha, epsilon and theta chains) that associates with a tau subunit. This core dimerizes to form the POLIII' complex. PolIII' associates with the gamma complex (composed of gamma, delta, delta', psi and chi chains) and with the beta chain to form the complete DNA polymerase III complex.</text>
</comment>
<evidence type="ECO:0000256" key="4">
    <source>
        <dbReference type="ARBA" id="ARBA00049244"/>
    </source>
</evidence>
<feature type="domain" description="PAS" evidence="6">
    <location>
        <begin position="139"/>
        <end position="192"/>
    </location>
</feature>
<organism evidence="7 8">
    <name type="scientific">Rhodobacter capsulatus (strain ATCC BAA-309 / NBRC 16581 / SB1003)</name>
    <dbReference type="NCBI Taxonomy" id="272942"/>
    <lineage>
        <taxon>Bacteria</taxon>
        <taxon>Pseudomonadati</taxon>
        <taxon>Pseudomonadota</taxon>
        <taxon>Alphaproteobacteria</taxon>
        <taxon>Rhodobacterales</taxon>
        <taxon>Rhodobacter group</taxon>
        <taxon>Rhodobacter</taxon>
    </lineage>
</organism>
<proteinExistence type="predicted"/>
<dbReference type="OrthoDB" id="9804290at2"/>
<dbReference type="SMART" id="SM00479">
    <property type="entry name" value="EXOIII"/>
    <property type="match status" value="1"/>
</dbReference>
<dbReference type="CDD" id="cd06127">
    <property type="entry name" value="DEDDh"/>
    <property type="match status" value="1"/>
</dbReference>
<dbReference type="InterPro" id="IPR006054">
    <property type="entry name" value="DnaQ"/>
</dbReference>
<dbReference type="eggNOG" id="COG5002">
    <property type="taxonomic scope" value="Bacteria"/>
</dbReference>
<evidence type="ECO:0000256" key="1">
    <source>
        <dbReference type="ARBA" id="ARBA00012417"/>
    </source>
</evidence>
<dbReference type="Pfam" id="PF00929">
    <property type="entry name" value="RNase_T"/>
    <property type="match status" value="1"/>
</dbReference>
<reference key="1">
    <citation type="submission" date="2008-12" db="EMBL/GenBank/DDBJ databases">
        <title>Complete genome sequence of Rhodobacter capsulatus SB1003.</title>
        <authorList>
            <person name="Strnad H."/>
            <person name="Lapidus A."/>
            <person name="Vlcek C."/>
            <person name="Ulbrich P."/>
            <person name="Paces J."/>
            <person name="Maltsev N."/>
            <person name="Kumar V."/>
            <person name="Kogan Y."/>
            <person name="Milgram A."/>
            <person name="Rebrekov D."/>
            <person name="Mazur M."/>
            <person name="Cox R."/>
            <person name="Kyrpides N."/>
            <person name="Kolar M."/>
            <person name="Sachova J."/>
            <person name="Ridl J."/>
            <person name="Ivanova N."/>
            <person name="Kapatral V."/>
            <person name="Los T."/>
            <person name="Lykidis A."/>
            <person name="Mikhailova N."/>
            <person name="Reznik G."/>
            <person name="Vasieva O."/>
            <person name="Fonstein M."/>
            <person name="Paces V."/>
            <person name="Haselkorn R."/>
        </authorList>
    </citation>
    <scope>NUCLEOTIDE SEQUENCE</scope>
    <source>
        <strain>SB1003</strain>
    </source>
</reference>
<dbReference type="Gene3D" id="3.30.450.20">
    <property type="entry name" value="PAS domain"/>
    <property type="match status" value="1"/>
</dbReference>
<keyword evidence="5" id="KW-0472">Membrane</keyword>
<dbReference type="EMBL" id="CP001312">
    <property type="protein sequence ID" value="ADE86593.1"/>
    <property type="molecule type" value="Genomic_DNA"/>
</dbReference>
<dbReference type="PANTHER" id="PTHR30231">
    <property type="entry name" value="DNA POLYMERASE III SUBUNIT EPSILON"/>
    <property type="match status" value="1"/>
</dbReference>
<keyword evidence="7" id="KW-0269">Exonuclease</keyword>
<dbReference type="Gene3D" id="3.30.420.10">
    <property type="entry name" value="Ribonuclease H-like superfamily/Ribonuclease H"/>
    <property type="match status" value="1"/>
</dbReference>